<evidence type="ECO:0000256" key="5">
    <source>
        <dbReference type="ARBA" id="ARBA00022968"/>
    </source>
</evidence>
<evidence type="ECO:0000256" key="8">
    <source>
        <dbReference type="ARBA" id="ARBA00029556"/>
    </source>
</evidence>
<organism evidence="9 10">
    <name type="scientific">Heterostelium pallidum (strain ATCC 26659 / Pp 5 / PN500)</name>
    <name type="common">Cellular slime mold</name>
    <name type="synonym">Polysphondylium pallidum</name>
    <dbReference type="NCBI Taxonomy" id="670386"/>
    <lineage>
        <taxon>Eukaryota</taxon>
        <taxon>Amoebozoa</taxon>
        <taxon>Evosea</taxon>
        <taxon>Eumycetozoa</taxon>
        <taxon>Dictyostelia</taxon>
        <taxon>Acytosteliales</taxon>
        <taxon>Acytosteliaceae</taxon>
        <taxon>Heterostelium</taxon>
    </lineage>
</organism>
<comment type="similarity">
    <text evidence="2">Belongs to the SPCS3 family.</text>
</comment>
<evidence type="ECO:0000256" key="4">
    <source>
        <dbReference type="ARBA" id="ARBA00022824"/>
    </source>
</evidence>
<evidence type="ECO:0000256" key="2">
    <source>
        <dbReference type="ARBA" id="ARBA00009289"/>
    </source>
</evidence>
<dbReference type="GO" id="GO:0045047">
    <property type="term" value="P:protein targeting to ER"/>
    <property type="evidence" value="ECO:0007669"/>
    <property type="project" value="TreeGrafter"/>
</dbReference>
<evidence type="ECO:0000256" key="1">
    <source>
        <dbReference type="ARBA" id="ARBA00004648"/>
    </source>
</evidence>
<dbReference type="FunCoup" id="D3BFL2">
    <property type="interactions" value="309"/>
</dbReference>
<gene>
    <name evidence="9" type="primary">spc3</name>
    <name evidence="9" type="ORF">PPL_06746</name>
</gene>
<protein>
    <recommendedName>
        <fullName evidence="8">Signal peptidase complex subunit 3</fullName>
    </recommendedName>
</protein>
<evidence type="ECO:0000313" key="10">
    <source>
        <dbReference type="Proteomes" id="UP000001396"/>
    </source>
</evidence>
<keyword evidence="3" id="KW-0812">Transmembrane</keyword>
<evidence type="ECO:0000256" key="6">
    <source>
        <dbReference type="ARBA" id="ARBA00022989"/>
    </source>
</evidence>
<keyword evidence="5" id="KW-0735">Signal-anchor</keyword>
<dbReference type="PIRSF" id="PIRSF016089">
    <property type="entry name" value="SPC22"/>
    <property type="match status" value="1"/>
</dbReference>
<keyword evidence="10" id="KW-1185">Reference proteome</keyword>
<dbReference type="GO" id="GO:0006465">
    <property type="term" value="P:signal peptide processing"/>
    <property type="evidence" value="ECO:0007669"/>
    <property type="project" value="InterPro"/>
</dbReference>
<name>D3BFL2_HETP5</name>
<reference evidence="9 10" key="1">
    <citation type="journal article" date="2011" name="Genome Res.">
        <title>Phylogeny-wide analysis of social amoeba genomes highlights ancient origins for complex intercellular communication.</title>
        <authorList>
            <person name="Heidel A.J."/>
            <person name="Lawal H.M."/>
            <person name="Felder M."/>
            <person name="Schilde C."/>
            <person name="Helps N.R."/>
            <person name="Tunggal B."/>
            <person name="Rivero F."/>
            <person name="John U."/>
            <person name="Schleicher M."/>
            <person name="Eichinger L."/>
            <person name="Platzer M."/>
            <person name="Noegel A.A."/>
            <person name="Schaap P."/>
            <person name="Gloeckner G."/>
        </authorList>
    </citation>
    <scope>NUCLEOTIDE SEQUENCE [LARGE SCALE GENOMIC DNA]</scope>
    <source>
        <strain evidence="10">ATCC 26659 / Pp 5 / PN500</strain>
    </source>
</reference>
<dbReference type="EMBL" id="ADBJ01000031">
    <property type="protein sequence ID" value="EFA79926.1"/>
    <property type="molecule type" value="Genomic_DNA"/>
</dbReference>
<evidence type="ECO:0000313" key="9">
    <source>
        <dbReference type="EMBL" id="EFA79926.1"/>
    </source>
</evidence>
<evidence type="ECO:0000256" key="7">
    <source>
        <dbReference type="ARBA" id="ARBA00023136"/>
    </source>
</evidence>
<dbReference type="PANTHER" id="PTHR12804">
    <property type="entry name" value="MICROSOMAL SIGNAL PEPTIDASE 23 KD SUBUNIT SPC22/23"/>
    <property type="match status" value="1"/>
</dbReference>
<comment type="subcellular location">
    <subcellularLocation>
        <location evidence="1">Endoplasmic reticulum membrane</location>
        <topology evidence="1">Single-pass type II membrane protein</topology>
    </subcellularLocation>
</comment>
<keyword evidence="4" id="KW-0256">Endoplasmic reticulum</keyword>
<keyword evidence="6" id="KW-1133">Transmembrane helix</keyword>
<dbReference type="GeneID" id="31362227"/>
<dbReference type="Proteomes" id="UP000001396">
    <property type="component" value="Unassembled WGS sequence"/>
</dbReference>
<dbReference type="InParanoid" id="D3BFL2"/>
<dbReference type="AlphaFoldDB" id="D3BFL2"/>
<dbReference type="STRING" id="670386.D3BFL2"/>
<dbReference type="Pfam" id="PF04573">
    <property type="entry name" value="SPC22"/>
    <property type="match status" value="1"/>
</dbReference>
<proteinExistence type="inferred from homology"/>
<keyword evidence="7" id="KW-0472">Membrane</keyword>
<sequence length="166" mass="18966">MHSVSQRANLIVCFGGVVLFGVLLLNVLSRSFFPDHIDVNLTGSTIKFVKRNPVELAQVHMSLQADLTPLFNWNTKQLFLYITAEYQTKETVVSQVVLWDYILKDKSKAVLKEKDLIKYLLIDHSGDLRGQNVTLTFNYNVIPISGLITRHKEGSYSFKMPTEYIN</sequence>
<dbReference type="GO" id="GO:0005787">
    <property type="term" value="C:signal peptidase complex"/>
    <property type="evidence" value="ECO:0007669"/>
    <property type="project" value="InterPro"/>
</dbReference>
<dbReference type="PANTHER" id="PTHR12804:SF0">
    <property type="entry name" value="SIGNAL PEPTIDASE COMPLEX SUBUNIT 3"/>
    <property type="match status" value="1"/>
</dbReference>
<evidence type="ECO:0000256" key="3">
    <source>
        <dbReference type="ARBA" id="ARBA00022692"/>
    </source>
</evidence>
<dbReference type="OMA" id="FWDDGHG"/>
<dbReference type="InterPro" id="IPR007653">
    <property type="entry name" value="SPC3"/>
</dbReference>
<comment type="caution">
    <text evidence="9">The sequence shown here is derived from an EMBL/GenBank/DDBJ whole genome shotgun (WGS) entry which is preliminary data.</text>
</comment>
<dbReference type="RefSeq" id="XP_020432046.1">
    <property type="nucleotide sequence ID" value="XM_020577598.1"/>
</dbReference>
<accession>D3BFL2</accession>